<dbReference type="AlphaFoldDB" id="A0A2S3GUR9"/>
<dbReference type="EMBL" id="CM008046">
    <property type="protein sequence ID" value="PAN09060.1"/>
    <property type="molecule type" value="Genomic_DNA"/>
</dbReference>
<dbReference type="Gramene" id="PAN09060">
    <property type="protein sequence ID" value="PAN09060"/>
    <property type="gene ID" value="PAHAL_1G455500"/>
</dbReference>
<organism evidence="1">
    <name type="scientific">Panicum hallii</name>
    <dbReference type="NCBI Taxonomy" id="206008"/>
    <lineage>
        <taxon>Eukaryota</taxon>
        <taxon>Viridiplantae</taxon>
        <taxon>Streptophyta</taxon>
        <taxon>Embryophyta</taxon>
        <taxon>Tracheophyta</taxon>
        <taxon>Spermatophyta</taxon>
        <taxon>Magnoliopsida</taxon>
        <taxon>Liliopsida</taxon>
        <taxon>Poales</taxon>
        <taxon>Poaceae</taxon>
        <taxon>PACMAD clade</taxon>
        <taxon>Panicoideae</taxon>
        <taxon>Panicodae</taxon>
        <taxon>Paniceae</taxon>
        <taxon>Panicinae</taxon>
        <taxon>Panicum</taxon>
        <taxon>Panicum sect. Panicum</taxon>
    </lineage>
</organism>
<evidence type="ECO:0000313" key="1">
    <source>
        <dbReference type="EMBL" id="PAN09060.1"/>
    </source>
</evidence>
<sequence length="53" mass="5950">MQGNNRGVGDSHSHVPKLILLTKVGAPTLWCNSARTSYLSSAEYSYQQRYYSI</sequence>
<name>A0A2S3GUR9_9POAL</name>
<gene>
    <name evidence="1" type="ORF">PAHAL_1G455500</name>
</gene>
<accession>A0A2S3GUR9</accession>
<proteinExistence type="predicted"/>
<protein>
    <submittedName>
        <fullName evidence="1">Uncharacterized protein</fullName>
    </submittedName>
</protein>
<dbReference type="Proteomes" id="UP000243499">
    <property type="component" value="Chromosome 1"/>
</dbReference>
<reference evidence="1" key="1">
    <citation type="submission" date="2018-04" db="EMBL/GenBank/DDBJ databases">
        <title>WGS assembly of Panicum hallii.</title>
        <authorList>
            <person name="Lovell J."/>
            <person name="Jenkins J."/>
            <person name="Lowry D."/>
            <person name="Mamidi S."/>
            <person name="Sreedasyam A."/>
            <person name="Weng X."/>
            <person name="Barry K."/>
            <person name="Bonette J."/>
            <person name="Campitelli B."/>
            <person name="Daum C."/>
            <person name="Gordon S."/>
            <person name="Gould B."/>
            <person name="Lipzen A."/>
            <person name="Macqueen A."/>
            <person name="Palacio-Mejia J."/>
            <person name="Plott C."/>
            <person name="Shakirov E."/>
            <person name="Shu S."/>
            <person name="Yoshinaga Y."/>
            <person name="Zane M."/>
            <person name="Rokhsar D."/>
            <person name="Grimwood J."/>
            <person name="Schmutz J."/>
            <person name="Juenger T."/>
        </authorList>
    </citation>
    <scope>NUCLEOTIDE SEQUENCE [LARGE SCALE GENOMIC DNA]</scope>
    <source>
        <strain evidence="1">FIL2</strain>
    </source>
</reference>